<dbReference type="Proteomes" id="UP000199516">
    <property type="component" value="Unassembled WGS sequence"/>
</dbReference>
<accession>A0A1I2C2H9</accession>
<reference evidence="1 2" key="1">
    <citation type="submission" date="2016-10" db="EMBL/GenBank/DDBJ databases">
        <authorList>
            <person name="de Groot N.N."/>
        </authorList>
    </citation>
    <scope>NUCLEOTIDE SEQUENCE [LARGE SCALE GENOMIC DNA]</scope>
    <source>
        <strain evidence="1 2">DSM 23995</strain>
    </source>
</reference>
<dbReference type="EMBL" id="FONT01000002">
    <property type="protein sequence ID" value="SFE62646.1"/>
    <property type="molecule type" value="Genomic_DNA"/>
</dbReference>
<sequence>MDKDAAKKNEEIKRSRFNILSGDSTDGHGGYGVGALSLDNVTPVIVDPEGDDAFIDMGALHARSAIEKRVRILESRDELPDSRKYWIVWVTVQQKEGKPHYGGVGACEFLVEREDKRIKNGYKSMPEHVNNMDKSLKGRVVVDHMDDHSKKILAAFLKGFNEDMWNHSTEELHQALTVK</sequence>
<evidence type="ECO:0000313" key="1">
    <source>
        <dbReference type="EMBL" id="SFE62646.1"/>
    </source>
</evidence>
<dbReference type="InterPro" id="IPR014852">
    <property type="entry name" value="YwhD"/>
</dbReference>
<dbReference type="AlphaFoldDB" id="A0A1I2C2H9"/>
<name>A0A1I2C2H9_9BACI</name>
<gene>
    <name evidence="1" type="ORF">SAMN05192532_102665</name>
</gene>
<protein>
    <submittedName>
        <fullName evidence="1">YwhD family protein</fullName>
    </submittedName>
</protein>
<dbReference type="STRING" id="930128.SAMN05192532_102665"/>
<proteinExistence type="predicted"/>
<dbReference type="Pfam" id="PF08741">
    <property type="entry name" value="YwhD"/>
    <property type="match status" value="1"/>
</dbReference>
<dbReference type="OrthoDB" id="2374547at2"/>
<organism evidence="1 2">
    <name type="scientific">Alteribacillus iranensis</name>
    <dbReference type="NCBI Taxonomy" id="930128"/>
    <lineage>
        <taxon>Bacteria</taxon>
        <taxon>Bacillati</taxon>
        <taxon>Bacillota</taxon>
        <taxon>Bacilli</taxon>
        <taxon>Bacillales</taxon>
        <taxon>Bacillaceae</taxon>
        <taxon>Alteribacillus</taxon>
    </lineage>
</organism>
<dbReference type="RefSeq" id="WP_091659540.1">
    <property type="nucleotide sequence ID" value="NZ_FONT01000002.1"/>
</dbReference>
<keyword evidence="2" id="KW-1185">Reference proteome</keyword>
<evidence type="ECO:0000313" key="2">
    <source>
        <dbReference type="Proteomes" id="UP000199516"/>
    </source>
</evidence>